<protein>
    <submittedName>
        <fullName evidence="2">Uncharacterized protein</fullName>
    </submittedName>
</protein>
<gene>
    <name evidence="2" type="ORF">DLJ61_17975</name>
</gene>
<evidence type="ECO:0000256" key="1">
    <source>
        <dbReference type="SAM" id="MobiDB-lite"/>
    </source>
</evidence>
<feature type="compositionally biased region" description="Basic and acidic residues" evidence="1">
    <location>
        <begin position="133"/>
        <end position="148"/>
    </location>
</feature>
<organism evidence="2 3">
    <name type="scientific">Gordonia terrae</name>
    <dbReference type="NCBI Taxonomy" id="2055"/>
    <lineage>
        <taxon>Bacteria</taxon>
        <taxon>Bacillati</taxon>
        <taxon>Actinomycetota</taxon>
        <taxon>Actinomycetes</taxon>
        <taxon>Mycobacteriales</taxon>
        <taxon>Gordoniaceae</taxon>
        <taxon>Gordonia</taxon>
    </lineage>
</organism>
<proteinExistence type="predicted"/>
<evidence type="ECO:0000313" key="3">
    <source>
        <dbReference type="Proteomes" id="UP000247118"/>
    </source>
</evidence>
<evidence type="ECO:0000313" key="2">
    <source>
        <dbReference type="EMBL" id="AWO85148.1"/>
    </source>
</evidence>
<name>A0AAD0NYP7_9ACTN</name>
<dbReference type="AlphaFoldDB" id="A0AAD0NYP7"/>
<accession>A0AAD0NYP7</accession>
<feature type="compositionally biased region" description="Basic and acidic residues" evidence="1">
    <location>
        <begin position="99"/>
        <end position="114"/>
    </location>
</feature>
<feature type="region of interest" description="Disordered" evidence="1">
    <location>
        <begin position="94"/>
        <end position="148"/>
    </location>
</feature>
<reference evidence="2 3" key="1">
    <citation type="submission" date="2018-05" db="EMBL/GenBank/DDBJ databases">
        <title>Complete genome sequence of Gordonia terrae NRRL B-16283.</title>
        <authorList>
            <person name="Garlena R.A."/>
            <person name="Russell D.A."/>
            <person name="Hatfull G.F."/>
        </authorList>
    </citation>
    <scope>NUCLEOTIDE SEQUENCE [LARGE SCALE GENOMIC DNA]</scope>
    <source>
        <strain evidence="2 3">NRRL B-16283</strain>
    </source>
</reference>
<dbReference type="EMBL" id="CP029604">
    <property type="protein sequence ID" value="AWO85148.1"/>
    <property type="molecule type" value="Genomic_DNA"/>
</dbReference>
<sequence length="148" mass="16377">MHLFSDTMCGHGCRTVERHGAIVGRTSASVTIQLFDWNVLDNRIPQPLPGEVLVTDAAELASLGAAVYRSYTEARPAELEAVAAGLGQCGHATVRPRRERPYEPVRSERERDTYNAEIGVLSPHELSDAVLDEAERRTPVRVERRTAE</sequence>
<dbReference type="Proteomes" id="UP000247118">
    <property type="component" value="Chromosome"/>
</dbReference>